<dbReference type="Proteomes" id="UP001642260">
    <property type="component" value="Unassembled WGS sequence"/>
</dbReference>
<keyword evidence="5" id="KW-0560">Oxidoreductase</keyword>
<keyword evidence="9" id="KW-1133">Transmembrane helix</keyword>
<keyword evidence="3 8" id="KW-0349">Heme</keyword>
<organism evidence="10 11">
    <name type="scientific">Eruca vesicaria subsp. sativa</name>
    <name type="common">Garden rocket</name>
    <name type="synonym">Eruca sativa</name>
    <dbReference type="NCBI Taxonomy" id="29727"/>
    <lineage>
        <taxon>Eukaryota</taxon>
        <taxon>Viridiplantae</taxon>
        <taxon>Streptophyta</taxon>
        <taxon>Embryophyta</taxon>
        <taxon>Tracheophyta</taxon>
        <taxon>Spermatophyta</taxon>
        <taxon>Magnoliopsida</taxon>
        <taxon>eudicotyledons</taxon>
        <taxon>Gunneridae</taxon>
        <taxon>Pentapetalae</taxon>
        <taxon>rosids</taxon>
        <taxon>malvids</taxon>
        <taxon>Brassicales</taxon>
        <taxon>Brassicaceae</taxon>
        <taxon>Brassiceae</taxon>
        <taxon>Eruca</taxon>
    </lineage>
</organism>
<evidence type="ECO:0000256" key="2">
    <source>
        <dbReference type="ARBA" id="ARBA00010617"/>
    </source>
</evidence>
<dbReference type="CDD" id="cd11064">
    <property type="entry name" value="CYP86A"/>
    <property type="match status" value="1"/>
</dbReference>
<comment type="cofactor">
    <cofactor evidence="1 8">
        <name>heme</name>
        <dbReference type="ChEBI" id="CHEBI:30413"/>
    </cofactor>
</comment>
<evidence type="ECO:0000256" key="5">
    <source>
        <dbReference type="ARBA" id="ARBA00023002"/>
    </source>
</evidence>
<dbReference type="PRINTS" id="PR00463">
    <property type="entry name" value="EP450I"/>
</dbReference>
<evidence type="ECO:0000256" key="4">
    <source>
        <dbReference type="ARBA" id="ARBA00022723"/>
    </source>
</evidence>
<reference evidence="10 11" key="1">
    <citation type="submission" date="2022-03" db="EMBL/GenBank/DDBJ databases">
        <authorList>
            <person name="Macdonald S."/>
            <person name="Ahmed S."/>
            <person name="Newling K."/>
        </authorList>
    </citation>
    <scope>NUCLEOTIDE SEQUENCE [LARGE SCALE GENOMIC DNA]</scope>
</reference>
<dbReference type="Pfam" id="PF00067">
    <property type="entry name" value="p450"/>
    <property type="match status" value="1"/>
</dbReference>
<dbReference type="EMBL" id="CAKOAT010951820">
    <property type="protein sequence ID" value="CAH8391508.1"/>
    <property type="molecule type" value="Genomic_DNA"/>
</dbReference>
<comment type="similarity">
    <text evidence="2">Belongs to the cytochrome P450 family.</text>
</comment>
<sequence length="511" mass="58667">MASIMFSEAFTAIFCFIILCVLLFKKPHDILLRNWPVLGMLPGLLVEFHRIYDFSVEILRSSNLTFTFKGPWYSGMDMLFTVDQANIHHIVSSNFSNYTKGPDFKEVFDVLGDGILTTDSELWKNLRKASKVMFSHQEFRRLLMSTTRRKIKEGFIPLFNHLAEEGAVVDLQDVFVRFTFDTTLVTVTGSTDPRSLCVEMPEADEFAKALNDVGEGIMYRHVKPRFLWKLQRWVGFGQEKKLSKADATLTRMCEQFISAKREEITQNSNHEAADLLTSHMKLDATKYNLLNPNDDKFLRDTMLSFILAGRDATASALTWFFWLLSENPQVVTKIRQEINTNLQRTNGQERPHYDDIIECLNKLDYLRSALYEAMRLYPPVPFERMTPVRPDLLPSGHKVDASMKVLIFLYALGRMEAVWGQDALEFKPERWVSKTGAFIEEPSYKFFAFFGGPRSCLGKHLAMNLMKTVVVEILQNFDIQAVKGQKIEPATGPILRMKHGLRVTLTKTCSS</sequence>
<gene>
    <name evidence="10" type="ORF">ERUC_LOCUS43991</name>
</gene>
<proteinExistence type="inferred from homology"/>
<accession>A0ABC8M5E0</accession>
<dbReference type="PANTHER" id="PTHR24296">
    <property type="entry name" value="CYTOCHROME P450"/>
    <property type="match status" value="1"/>
</dbReference>
<dbReference type="Gene3D" id="1.10.630.10">
    <property type="entry name" value="Cytochrome P450"/>
    <property type="match status" value="1"/>
</dbReference>
<protein>
    <recommendedName>
        <fullName evidence="12">Cytochrome P450</fullName>
    </recommendedName>
</protein>
<keyword evidence="11" id="KW-1185">Reference proteome</keyword>
<evidence type="ECO:0000256" key="8">
    <source>
        <dbReference type="PIRSR" id="PIRSR602401-1"/>
    </source>
</evidence>
<keyword evidence="7" id="KW-0503">Monooxygenase</keyword>
<dbReference type="InterPro" id="IPR036396">
    <property type="entry name" value="Cyt_P450_sf"/>
</dbReference>
<dbReference type="PRINTS" id="PR00385">
    <property type="entry name" value="P450"/>
</dbReference>
<dbReference type="GO" id="GO:0004497">
    <property type="term" value="F:monooxygenase activity"/>
    <property type="evidence" value="ECO:0007669"/>
    <property type="project" value="UniProtKB-KW"/>
</dbReference>
<dbReference type="GO" id="GO:0046872">
    <property type="term" value="F:metal ion binding"/>
    <property type="evidence" value="ECO:0007669"/>
    <property type="project" value="UniProtKB-KW"/>
</dbReference>
<evidence type="ECO:0000313" key="10">
    <source>
        <dbReference type="EMBL" id="CAH8391508.1"/>
    </source>
</evidence>
<evidence type="ECO:0000256" key="6">
    <source>
        <dbReference type="ARBA" id="ARBA00023004"/>
    </source>
</evidence>
<keyword evidence="9" id="KW-0472">Membrane</keyword>
<comment type="caution">
    <text evidence="10">The sequence shown here is derived from an EMBL/GenBank/DDBJ whole genome shotgun (WGS) entry which is preliminary data.</text>
</comment>
<keyword evidence="9" id="KW-0812">Transmembrane</keyword>
<evidence type="ECO:0000256" key="9">
    <source>
        <dbReference type="SAM" id="Phobius"/>
    </source>
</evidence>
<evidence type="ECO:0000256" key="7">
    <source>
        <dbReference type="ARBA" id="ARBA00023033"/>
    </source>
</evidence>
<keyword evidence="6 8" id="KW-0408">Iron</keyword>
<dbReference type="AlphaFoldDB" id="A0ABC8M5E0"/>
<feature type="transmembrane region" description="Helical" evidence="9">
    <location>
        <begin position="6"/>
        <end position="24"/>
    </location>
</feature>
<evidence type="ECO:0000256" key="3">
    <source>
        <dbReference type="ARBA" id="ARBA00022617"/>
    </source>
</evidence>
<evidence type="ECO:0008006" key="12">
    <source>
        <dbReference type="Google" id="ProtNLM"/>
    </source>
</evidence>
<evidence type="ECO:0000256" key="1">
    <source>
        <dbReference type="ARBA" id="ARBA00001971"/>
    </source>
</evidence>
<dbReference type="SUPFAM" id="SSF48264">
    <property type="entry name" value="Cytochrome P450"/>
    <property type="match status" value="1"/>
</dbReference>
<keyword evidence="4 8" id="KW-0479">Metal-binding</keyword>
<evidence type="ECO:0000313" key="11">
    <source>
        <dbReference type="Proteomes" id="UP001642260"/>
    </source>
</evidence>
<feature type="binding site" description="axial binding residue" evidence="8">
    <location>
        <position position="456"/>
    </location>
    <ligand>
        <name>heme</name>
        <dbReference type="ChEBI" id="CHEBI:30413"/>
    </ligand>
    <ligandPart>
        <name>Fe</name>
        <dbReference type="ChEBI" id="CHEBI:18248"/>
    </ligandPart>
</feature>
<dbReference type="InterPro" id="IPR001128">
    <property type="entry name" value="Cyt_P450"/>
</dbReference>
<name>A0ABC8M5E0_ERUVS</name>
<dbReference type="InterPro" id="IPR002401">
    <property type="entry name" value="Cyt_P450_E_grp-I"/>
</dbReference>